<dbReference type="InterPro" id="IPR000524">
    <property type="entry name" value="Tscrpt_reg_HTH_GntR"/>
</dbReference>
<dbReference type="SUPFAM" id="SSF46785">
    <property type="entry name" value="Winged helix' DNA-binding domain"/>
    <property type="match status" value="1"/>
</dbReference>
<comment type="caution">
    <text evidence="5">The sequence shown here is derived from an EMBL/GenBank/DDBJ whole genome shotgun (WGS) entry which is preliminary data.</text>
</comment>
<dbReference type="InterPro" id="IPR008920">
    <property type="entry name" value="TF_FadR/GntR_C"/>
</dbReference>
<reference evidence="5" key="1">
    <citation type="submission" date="2020-05" db="EMBL/GenBank/DDBJ databases">
        <title>Nod-independent and nitrogen-fixing Bradyrhizobium aeschynomene sp. nov. isolated from nodules of Aeschynomene indica.</title>
        <authorList>
            <person name="Zhang Z."/>
        </authorList>
    </citation>
    <scope>NUCLEOTIDE SEQUENCE</scope>
    <source>
        <strain evidence="5">83012</strain>
    </source>
</reference>
<dbReference type="EMBL" id="JABFDN010000018">
    <property type="protein sequence ID" value="NPU69486.1"/>
    <property type="molecule type" value="Genomic_DNA"/>
</dbReference>
<dbReference type="PANTHER" id="PTHR43537">
    <property type="entry name" value="TRANSCRIPTIONAL REGULATOR, GNTR FAMILY"/>
    <property type="match status" value="1"/>
</dbReference>
<dbReference type="InterPro" id="IPR036388">
    <property type="entry name" value="WH-like_DNA-bd_sf"/>
</dbReference>
<dbReference type="InterPro" id="IPR036390">
    <property type="entry name" value="WH_DNA-bd_sf"/>
</dbReference>
<dbReference type="CDD" id="cd07377">
    <property type="entry name" value="WHTH_GntR"/>
    <property type="match status" value="1"/>
</dbReference>
<feature type="domain" description="HTH gntR-type" evidence="4">
    <location>
        <begin position="33"/>
        <end position="100"/>
    </location>
</feature>
<keyword evidence="3" id="KW-0804">Transcription</keyword>
<dbReference type="Pfam" id="PF07729">
    <property type="entry name" value="FCD"/>
    <property type="match status" value="1"/>
</dbReference>
<dbReference type="PRINTS" id="PR00035">
    <property type="entry name" value="HTHGNTR"/>
</dbReference>
<dbReference type="Pfam" id="PF00392">
    <property type="entry name" value="GntR"/>
    <property type="match status" value="1"/>
</dbReference>
<dbReference type="SMART" id="SM00345">
    <property type="entry name" value="HTH_GNTR"/>
    <property type="match status" value="1"/>
</dbReference>
<protein>
    <submittedName>
        <fullName evidence="5">GntR family transcriptional regulator</fullName>
    </submittedName>
</protein>
<sequence>MTSPAPRPKLKTRFKPARLKLSSDQSTRPLARLSLHDQLVAKVREMIIDGELAAGAALPERMLCETFGVSRTPLREAFKILAAEGLIELRPHRTPVVAPIDSREIAEIFDVMVALDVAAGCAAAARATADDIARLDAMHAELAALHRAAERAAYFRLNQQIHTEITRLAGNAVLLGMWSTLHASVFRARAVANYDARRWNESLEEHEAFMALLRARDAQGFAAALGDHTRKTGDSVLQMLEQAGQDPGRG</sequence>
<gene>
    <name evidence="5" type="ORF">HL667_31090</name>
</gene>
<proteinExistence type="predicted"/>
<keyword evidence="6" id="KW-1185">Reference proteome</keyword>
<dbReference type="PANTHER" id="PTHR43537:SF50">
    <property type="entry name" value="TRANSCRIPTIONAL REGULATORY PROTEIN"/>
    <property type="match status" value="1"/>
</dbReference>
<evidence type="ECO:0000313" key="5">
    <source>
        <dbReference type="EMBL" id="NPU69486.1"/>
    </source>
</evidence>
<accession>A0ABX2CMR8</accession>
<evidence type="ECO:0000256" key="3">
    <source>
        <dbReference type="ARBA" id="ARBA00023163"/>
    </source>
</evidence>
<dbReference type="Proteomes" id="UP000886476">
    <property type="component" value="Unassembled WGS sequence"/>
</dbReference>
<evidence type="ECO:0000259" key="4">
    <source>
        <dbReference type="PROSITE" id="PS50949"/>
    </source>
</evidence>
<evidence type="ECO:0000256" key="1">
    <source>
        <dbReference type="ARBA" id="ARBA00023015"/>
    </source>
</evidence>
<dbReference type="Gene3D" id="1.10.10.10">
    <property type="entry name" value="Winged helix-like DNA-binding domain superfamily/Winged helix DNA-binding domain"/>
    <property type="match status" value="1"/>
</dbReference>
<dbReference type="Gene3D" id="1.20.120.530">
    <property type="entry name" value="GntR ligand-binding domain-like"/>
    <property type="match status" value="1"/>
</dbReference>
<name>A0ABX2CMR8_9BRAD</name>
<dbReference type="InterPro" id="IPR011711">
    <property type="entry name" value="GntR_C"/>
</dbReference>
<dbReference type="RefSeq" id="WP_172114552.1">
    <property type="nucleotide sequence ID" value="NZ_JABFDN010000018.1"/>
</dbReference>
<dbReference type="PROSITE" id="PS50949">
    <property type="entry name" value="HTH_GNTR"/>
    <property type="match status" value="1"/>
</dbReference>
<evidence type="ECO:0000313" key="6">
    <source>
        <dbReference type="Proteomes" id="UP000886476"/>
    </source>
</evidence>
<evidence type="ECO:0000256" key="2">
    <source>
        <dbReference type="ARBA" id="ARBA00023125"/>
    </source>
</evidence>
<organism evidence="5 6">
    <name type="scientific">Bradyrhizobium aeschynomenes</name>
    <dbReference type="NCBI Taxonomy" id="2734909"/>
    <lineage>
        <taxon>Bacteria</taxon>
        <taxon>Pseudomonadati</taxon>
        <taxon>Pseudomonadota</taxon>
        <taxon>Alphaproteobacteria</taxon>
        <taxon>Hyphomicrobiales</taxon>
        <taxon>Nitrobacteraceae</taxon>
        <taxon>Bradyrhizobium</taxon>
    </lineage>
</organism>
<keyword evidence="1" id="KW-0805">Transcription regulation</keyword>
<dbReference type="SMART" id="SM00895">
    <property type="entry name" value="FCD"/>
    <property type="match status" value="1"/>
</dbReference>
<dbReference type="SUPFAM" id="SSF48008">
    <property type="entry name" value="GntR ligand-binding domain-like"/>
    <property type="match status" value="1"/>
</dbReference>
<keyword evidence="2" id="KW-0238">DNA-binding</keyword>